<dbReference type="EC" id="2.7.4.25" evidence="9"/>
<dbReference type="GO" id="GO:0003841">
    <property type="term" value="F:1-acylglycerol-3-phosphate O-acyltransferase activity"/>
    <property type="evidence" value="ECO:0007669"/>
    <property type="project" value="TreeGrafter"/>
</dbReference>
<name>A0A1J5DW00_9BACT</name>
<accession>A0A1J5DW00</accession>
<dbReference type="STRING" id="1817895.AUJ95_09290"/>
<dbReference type="GO" id="GO:0005737">
    <property type="term" value="C:cytoplasm"/>
    <property type="evidence" value="ECO:0007669"/>
    <property type="project" value="UniProtKB-SubCell"/>
</dbReference>
<evidence type="ECO:0000313" key="12">
    <source>
        <dbReference type="Proteomes" id="UP000183085"/>
    </source>
</evidence>
<evidence type="ECO:0000256" key="8">
    <source>
        <dbReference type="ARBA" id="ARBA00048478"/>
    </source>
</evidence>
<keyword evidence="5 9" id="KW-0067">ATP-binding</keyword>
<sequence>MNNKKKLIIAIDGPAGVGKSTVSKAIARRLRLKHIDSGAIYRAITYQVLKKNEDIGSEDVVVAIARQIKIEYKAQNKIIVNGDVVTEQIRSHEVTRHVSTVAAYKGVRDVVVKILRGLTADCGVVMEGRDIGSVILPDADFKFYLDATIAERAQRRYKELKKKDKNVELYKIQLEIKHRDKKDSSREIAPLIRDPGAAYIDTSALTLKEVMSLIIKKINSILRIDNISFFRSSNLFYSIVCFVLRFGYVKYLGLNVQGLSNIPATGGVLLVCNHLSHLDPPAVAVSLSRQASFIARSSLFEVNPLLCWLLKRLNVYPLNREGIDRDVFKRVMAILDAGRICLIFPEGTRSKTGQLQPAKPGIGMIISMAKNNGVRVNVIPCKITGTDKAFPVGAKWIKKEQIRLKFGKPIDLSDLLEQQDKRNYRAIADRLMEHIGGV</sequence>
<organism evidence="11 12">
    <name type="scientific">Candidatus Desantisbacteria bacterium CG2_30_40_21</name>
    <dbReference type="NCBI Taxonomy" id="1817895"/>
    <lineage>
        <taxon>Bacteria</taxon>
        <taxon>Candidatus Desantisiibacteriota</taxon>
    </lineage>
</organism>
<reference evidence="11 12" key="1">
    <citation type="journal article" date="2016" name="Environ. Microbiol.">
        <title>Genomic resolution of a cold subsurface aquifer community provides metabolic insights for novel microbes adapted to high CO concentrations.</title>
        <authorList>
            <person name="Probst A.J."/>
            <person name="Castelle C.J."/>
            <person name="Singh A."/>
            <person name="Brown C.T."/>
            <person name="Anantharaman K."/>
            <person name="Sharon I."/>
            <person name="Hug L.A."/>
            <person name="Burstein D."/>
            <person name="Emerson J.B."/>
            <person name="Thomas B.C."/>
            <person name="Banfield J.F."/>
        </authorList>
    </citation>
    <scope>NUCLEOTIDE SEQUENCE [LARGE SCALE GENOMIC DNA]</scope>
    <source>
        <strain evidence="11">CG2_30_40_21</strain>
    </source>
</reference>
<dbReference type="InterPro" id="IPR003136">
    <property type="entry name" value="Cytidylate_kin"/>
</dbReference>
<comment type="subcellular location">
    <subcellularLocation>
        <location evidence="9">Cytoplasm</location>
    </subcellularLocation>
</comment>
<dbReference type="InterPro" id="IPR027417">
    <property type="entry name" value="P-loop_NTPase"/>
</dbReference>
<dbReference type="GO" id="GO:0036430">
    <property type="term" value="F:CMP kinase activity"/>
    <property type="evidence" value="ECO:0007669"/>
    <property type="project" value="RHEA"/>
</dbReference>
<evidence type="ECO:0000256" key="3">
    <source>
        <dbReference type="ARBA" id="ARBA00022741"/>
    </source>
</evidence>
<dbReference type="Gene3D" id="3.40.50.300">
    <property type="entry name" value="P-loop containing nucleotide triphosphate hydrolases"/>
    <property type="match status" value="1"/>
</dbReference>
<keyword evidence="6" id="KW-0012">Acyltransferase</keyword>
<dbReference type="AlphaFoldDB" id="A0A1J5DW00"/>
<dbReference type="GO" id="GO:0036431">
    <property type="term" value="F:dCMP kinase activity"/>
    <property type="evidence" value="ECO:0007669"/>
    <property type="project" value="InterPro"/>
</dbReference>
<keyword evidence="2 9" id="KW-0808">Transferase</keyword>
<evidence type="ECO:0000313" key="11">
    <source>
        <dbReference type="EMBL" id="OIP36546.1"/>
    </source>
</evidence>
<comment type="catalytic activity">
    <reaction evidence="8 9">
        <text>CMP + ATP = CDP + ADP</text>
        <dbReference type="Rhea" id="RHEA:11600"/>
        <dbReference type="ChEBI" id="CHEBI:30616"/>
        <dbReference type="ChEBI" id="CHEBI:58069"/>
        <dbReference type="ChEBI" id="CHEBI:60377"/>
        <dbReference type="ChEBI" id="CHEBI:456216"/>
        <dbReference type="EC" id="2.7.4.25"/>
    </reaction>
</comment>
<gene>
    <name evidence="9" type="primary">cmk</name>
    <name evidence="11" type="ORF">AUJ95_09290</name>
</gene>
<keyword evidence="9" id="KW-0963">Cytoplasm</keyword>
<comment type="catalytic activity">
    <reaction evidence="7 9">
        <text>dCMP + ATP = dCDP + ADP</text>
        <dbReference type="Rhea" id="RHEA:25094"/>
        <dbReference type="ChEBI" id="CHEBI:30616"/>
        <dbReference type="ChEBI" id="CHEBI:57566"/>
        <dbReference type="ChEBI" id="CHEBI:58593"/>
        <dbReference type="ChEBI" id="CHEBI:456216"/>
        <dbReference type="EC" id="2.7.4.25"/>
    </reaction>
</comment>
<evidence type="ECO:0000259" key="10">
    <source>
        <dbReference type="SMART" id="SM00563"/>
    </source>
</evidence>
<evidence type="ECO:0000256" key="1">
    <source>
        <dbReference type="ARBA" id="ARBA00009427"/>
    </source>
</evidence>
<proteinExistence type="inferred from homology"/>
<evidence type="ECO:0000256" key="6">
    <source>
        <dbReference type="ARBA" id="ARBA00023315"/>
    </source>
</evidence>
<dbReference type="SUPFAM" id="SSF52540">
    <property type="entry name" value="P-loop containing nucleoside triphosphate hydrolases"/>
    <property type="match status" value="1"/>
</dbReference>
<protein>
    <recommendedName>
        <fullName evidence="9">Cytidylate kinase</fullName>
        <shortName evidence="9">CK</shortName>
        <ecNumber evidence="9">2.7.4.25</ecNumber>
    </recommendedName>
    <alternativeName>
        <fullName evidence="9">Cytidine monophosphate kinase</fullName>
        <shortName evidence="9">CMP kinase</shortName>
    </alternativeName>
</protein>
<dbReference type="Proteomes" id="UP000183085">
    <property type="component" value="Unassembled WGS sequence"/>
</dbReference>
<dbReference type="EMBL" id="MNYI01000237">
    <property type="protein sequence ID" value="OIP36546.1"/>
    <property type="molecule type" value="Genomic_DNA"/>
</dbReference>
<feature type="domain" description="Phospholipid/glycerol acyltransferase" evidence="10">
    <location>
        <begin position="268"/>
        <end position="386"/>
    </location>
</feature>
<keyword evidence="4 9" id="KW-0418">Kinase</keyword>
<dbReference type="PANTHER" id="PTHR10434">
    <property type="entry name" value="1-ACYL-SN-GLYCEROL-3-PHOSPHATE ACYLTRANSFERASE"/>
    <property type="match status" value="1"/>
</dbReference>
<dbReference type="Pfam" id="PF02224">
    <property type="entry name" value="Cytidylate_kin"/>
    <property type="match status" value="1"/>
</dbReference>
<dbReference type="Pfam" id="PF01553">
    <property type="entry name" value="Acyltransferase"/>
    <property type="match status" value="1"/>
</dbReference>
<feature type="binding site" evidence="9">
    <location>
        <begin position="13"/>
        <end position="21"/>
    </location>
    <ligand>
        <name>ATP</name>
        <dbReference type="ChEBI" id="CHEBI:30616"/>
    </ligand>
</feature>
<dbReference type="SUPFAM" id="SSF69593">
    <property type="entry name" value="Glycerol-3-phosphate (1)-acyltransferase"/>
    <property type="match status" value="1"/>
</dbReference>
<dbReference type="HAMAP" id="MF_00238">
    <property type="entry name" value="Cytidyl_kinase_type1"/>
    <property type="match status" value="1"/>
</dbReference>
<evidence type="ECO:0000256" key="5">
    <source>
        <dbReference type="ARBA" id="ARBA00022840"/>
    </source>
</evidence>
<evidence type="ECO:0000256" key="4">
    <source>
        <dbReference type="ARBA" id="ARBA00022777"/>
    </source>
</evidence>
<dbReference type="GO" id="GO:0006220">
    <property type="term" value="P:pyrimidine nucleotide metabolic process"/>
    <property type="evidence" value="ECO:0007669"/>
    <property type="project" value="UniProtKB-UniRule"/>
</dbReference>
<dbReference type="PANTHER" id="PTHR10434:SF40">
    <property type="entry name" value="1-ACYL-SN-GLYCEROL-3-PHOSPHATE ACYLTRANSFERASE"/>
    <property type="match status" value="1"/>
</dbReference>
<dbReference type="NCBIfam" id="TIGR00017">
    <property type="entry name" value="cmk"/>
    <property type="match status" value="1"/>
</dbReference>
<dbReference type="GO" id="GO:0005524">
    <property type="term" value="F:ATP binding"/>
    <property type="evidence" value="ECO:0007669"/>
    <property type="project" value="UniProtKB-UniRule"/>
</dbReference>
<dbReference type="SMART" id="SM00563">
    <property type="entry name" value="PlsC"/>
    <property type="match status" value="1"/>
</dbReference>
<evidence type="ECO:0000256" key="9">
    <source>
        <dbReference type="HAMAP-Rule" id="MF_00238"/>
    </source>
</evidence>
<evidence type="ECO:0000256" key="2">
    <source>
        <dbReference type="ARBA" id="ARBA00022679"/>
    </source>
</evidence>
<dbReference type="InterPro" id="IPR002123">
    <property type="entry name" value="Plipid/glycerol_acylTrfase"/>
</dbReference>
<dbReference type="GO" id="GO:0006654">
    <property type="term" value="P:phosphatidic acid biosynthetic process"/>
    <property type="evidence" value="ECO:0007669"/>
    <property type="project" value="TreeGrafter"/>
</dbReference>
<dbReference type="CDD" id="cd07989">
    <property type="entry name" value="LPLAT_AGPAT-like"/>
    <property type="match status" value="1"/>
</dbReference>
<keyword evidence="3 9" id="KW-0547">Nucleotide-binding</keyword>
<comment type="similarity">
    <text evidence="1 9">Belongs to the cytidylate kinase family. Type 1 subfamily.</text>
</comment>
<comment type="caution">
    <text evidence="11">The sequence shown here is derived from an EMBL/GenBank/DDBJ whole genome shotgun (WGS) entry which is preliminary data.</text>
</comment>
<dbReference type="CDD" id="cd02020">
    <property type="entry name" value="CMPK"/>
    <property type="match status" value="1"/>
</dbReference>
<dbReference type="InterPro" id="IPR011994">
    <property type="entry name" value="Cytidylate_kinase_dom"/>
</dbReference>
<evidence type="ECO:0000256" key="7">
    <source>
        <dbReference type="ARBA" id="ARBA00047615"/>
    </source>
</evidence>